<protein>
    <recommendedName>
        <fullName evidence="1">K-box domain-containing protein</fullName>
    </recommendedName>
</protein>
<dbReference type="GO" id="GO:0005634">
    <property type="term" value="C:nucleus"/>
    <property type="evidence" value="ECO:0007669"/>
    <property type="project" value="InterPro"/>
</dbReference>
<name>A0A4V4H722_MUSBA</name>
<dbReference type="EMBL" id="PYDT01000004">
    <property type="protein sequence ID" value="THU62136.1"/>
    <property type="molecule type" value="Genomic_DNA"/>
</dbReference>
<dbReference type="GO" id="GO:0003700">
    <property type="term" value="F:DNA-binding transcription factor activity"/>
    <property type="evidence" value="ECO:0007669"/>
    <property type="project" value="InterPro"/>
</dbReference>
<sequence length="111" mass="13183">MVHISMAWFFPVAWKSFFNVTMNLHMQNELSKKQILDPRQLMGEELEALTLKELQQLERQLDTSLRLMRSRKAKLTQRELRLEWSDLSSPVPKQTVCLYSFSDISHVMDKE</sequence>
<dbReference type="Proteomes" id="UP000317650">
    <property type="component" value="Chromosome 1"/>
</dbReference>
<feature type="domain" description="K-box" evidence="1">
    <location>
        <begin position="26"/>
        <end position="80"/>
    </location>
</feature>
<keyword evidence="3" id="KW-1185">Reference proteome</keyword>
<comment type="caution">
    <text evidence="2">The sequence shown here is derived from an EMBL/GenBank/DDBJ whole genome shotgun (WGS) entry which is preliminary data.</text>
</comment>
<proteinExistence type="predicted"/>
<gene>
    <name evidence="2" type="ORF">C4D60_Mb01t01960</name>
</gene>
<organism evidence="2 3">
    <name type="scientific">Musa balbisiana</name>
    <name type="common">Banana</name>
    <dbReference type="NCBI Taxonomy" id="52838"/>
    <lineage>
        <taxon>Eukaryota</taxon>
        <taxon>Viridiplantae</taxon>
        <taxon>Streptophyta</taxon>
        <taxon>Embryophyta</taxon>
        <taxon>Tracheophyta</taxon>
        <taxon>Spermatophyta</taxon>
        <taxon>Magnoliopsida</taxon>
        <taxon>Liliopsida</taxon>
        <taxon>Zingiberales</taxon>
        <taxon>Musaceae</taxon>
        <taxon>Musa</taxon>
    </lineage>
</organism>
<dbReference type="Pfam" id="PF01486">
    <property type="entry name" value="K-box"/>
    <property type="match status" value="1"/>
</dbReference>
<dbReference type="InterPro" id="IPR002487">
    <property type="entry name" value="TF_Kbox"/>
</dbReference>
<accession>A0A4V4H722</accession>
<dbReference type="AlphaFoldDB" id="A0A4V4H722"/>
<reference evidence="2 3" key="1">
    <citation type="journal article" date="2019" name="Nat. Plants">
        <title>Genome sequencing of Musa balbisiana reveals subgenome evolution and function divergence in polyploid bananas.</title>
        <authorList>
            <person name="Yao X."/>
        </authorList>
    </citation>
    <scope>NUCLEOTIDE SEQUENCE [LARGE SCALE GENOMIC DNA]</scope>
    <source>
        <strain evidence="3">cv. DH-PKW</strain>
        <tissue evidence="2">Leaves</tissue>
    </source>
</reference>
<evidence type="ECO:0000259" key="1">
    <source>
        <dbReference type="Pfam" id="PF01486"/>
    </source>
</evidence>
<evidence type="ECO:0000313" key="3">
    <source>
        <dbReference type="Proteomes" id="UP000317650"/>
    </source>
</evidence>
<evidence type="ECO:0000313" key="2">
    <source>
        <dbReference type="EMBL" id="THU62136.1"/>
    </source>
</evidence>